<dbReference type="GO" id="GO:0140098">
    <property type="term" value="F:catalytic activity, acting on RNA"/>
    <property type="evidence" value="ECO:0007669"/>
    <property type="project" value="UniProtKB-ARBA"/>
</dbReference>
<dbReference type="InterPro" id="IPR032819">
    <property type="entry name" value="TruB_C"/>
</dbReference>
<dbReference type="InterPro" id="IPR020103">
    <property type="entry name" value="PsdUridine_synth_cat_dom_sf"/>
</dbReference>
<organism evidence="2 3">
    <name type="scientific">Escherichia marmotae</name>
    <dbReference type="NCBI Taxonomy" id="1499973"/>
    <lineage>
        <taxon>Bacteria</taxon>
        <taxon>Pseudomonadati</taxon>
        <taxon>Pseudomonadota</taxon>
        <taxon>Gammaproteobacteria</taxon>
        <taxon>Enterobacterales</taxon>
        <taxon>Enterobacteriaceae</taxon>
        <taxon>Escherichia</taxon>
    </lineage>
</organism>
<reference evidence="2" key="1">
    <citation type="submission" date="2022-07" db="EMBL/GenBank/DDBJ databases">
        <title>Diversity of ethanolamine utilization by human commensal Escherichia coli.</title>
        <authorList>
            <person name="Jubelin G."/>
        </authorList>
    </citation>
    <scope>NUCLEOTIDE SEQUENCE</scope>
    <source>
        <strain evidence="2">S1</strain>
    </source>
</reference>
<gene>
    <name evidence="2" type="ORF">NVV43_28385</name>
</gene>
<dbReference type="SUPFAM" id="SSF55120">
    <property type="entry name" value="Pseudouridine synthase"/>
    <property type="match status" value="1"/>
</dbReference>
<dbReference type="Gene3D" id="3.30.2350.10">
    <property type="entry name" value="Pseudouridine synthase"/>
    <property type="match status" value="1"/>
</dbReference>
<feature type="domain" description="tRNA pseudouridylate synthase B C-terminal" evidence="1">
    <location>
        <begin position="21"/>
        <end position="51"/>
    </location>
</feature>
<name>A0AAW5N1W1_9ESCH</name>
<dbReference type="InterPro" id="IPR014780">
    <property type="entry name" value="tRNA_psdUridine_synth_TruB"/>
</dbReference>
<feature type="non-terminal residue" evidence="2">
    <location>
        <position position="83"/>
    </location>
</feature>
<accession>A0AAW5N1W1</accession>
<dbReference type="Pfam" id="PF16198">
    <property type="entry name" value="TruB_C_2"/>
    <property type="match status" value="1"/>
</dbReference>
<evidence type="ECO:0000313" key="3">
    <source>
        <dbReference type="Proteomes" id="UP001206878"/>
    </source>
</evidence>
<proteinExistence type="predicted"/>
<dbReference type="EMBL" id="JANPXH010001194">
    <property type="protein sequence ID" value="MCR6679378.1"/>
    <property type="molecule type" value="Genomic_DNA"/>
</dbReference>
<dbReference type="GO" id="GO:0006400">
    <property type="term" value="P:tRNA modification"/>
    <property type="evidence" value="ECO:0007669"/>
    <property type="project" value="TreeGrafter"/>
</dbReference>
<dbReference type="GO" id="GO:0003723">
    <property type="term" value="F:RNA binding"/>
    <property type="evidence" value="ECO:0007669"/>
    <property type="project" value="InterPro"/>
</dbReference>
<evidence type="ECO:0000313" key="2">
    <source>
        <dbReference type="EMBL" id="MCR6679378.1"/>
    </source>
</evidence>
<feature type="non-terminal residue" evidence="2">
    <location>
        <position position="1"/>
    </location>
</feature>
<evidence type="ECO:0000259" key="1">
    <source>
        <dbReference type="Pfam" id="PF16198"/>
    </source>
</evidence>
<dbReference type="Proteomes" id="UP001206878">
    <property type="component" value="Unassembled WGS sequence"/>
</dbReference>
<dbReference type="PANTHER" id="PTHR13767">
    <property type="entry name" value="TRNA-PSEUDOURIDINE SYNTHASE"/>
    <property type="match status" value="1"/>
</dbReference>
<comment type="caution">
    <text evidence="2">The sequence shown here is derived from an EMBL/GenBank/DDBJ whole genome shotgun (WGS) entry which is preliminary data.</text>
</comment>
<dbReference type="GO" id="GO:0009982">
    <property type="term" value="F:pseudouridine synthase activity"/>
    <property type="evidence" value="ECO:0007669"/>
    <property type="project" value="InterPro"/>
</dbReference>
<dbReference type="GO" id="GO:1990481">
    <property type="term" value="P:mRNA pseudouridine synthesis"/>
    <property type="evidence" value="ECO:0007669"/>
    <property type="project" value="TreeGrafter"/>
</dbReference>
<protein>
    <recommendedName>
        <fullName evidence="1">tRNA pseudouridylate synthase B C-terminal domain-containing protein</fullName>
    </recommendedName>
</protein>
<sequence>SAFDGRDLETQVTCSGGTYVRVLVAEVGRSLGCGAHLVRLRRTAIGSFRVEDAGPPGQGTPEPLDRAVEHLPSIRVDAEEARA</sequence>
<dbReference type="PANTHER" id="PTHR13767:SF2">
    <property type="entry name" value="PSEUDOURIDYLATE SYNTHASE TRUB1"/>
    <property type="match status" value="1"/>
</dbReference>
<dbReference type="AlphaFoldDB" id="A0AAW5N1W1"/>